<dbReference type="Pfam" id="PF13472">
    <property type="entry name" value="Lipase_GDSL_2"/>
    <property type="match status" value="1"/>
</dbReference>
<dbReference type="Gene3D" id="3.40.50.1110">
    <property type="entry name" value="SGNH hydrolase"/>
    <property type="match status" value="1"/>
</dbReference>
<evidence type="ECO:0000259" key="1">
    <source>
        <dbReference type="Pfam" id="PF13472"/>
    </source>
</evidence>
<dbReference type="PANTHER" id="PTHR30383">
    <property type="entry name" value="THIOESTERASE 1/PROTEASE 1/LYSOPHOSPHOLIPASE L1"/>
    <property type="match status" value="1"/>
</dbReference>
<organism evidence="2 3">
    <name type="scientific">Listeria grandensis</name>
    <dbReference type="NCBI Taxonomy" id="1494963"/>
    <lineage>
        <taxon>Bacteria</taxon>
        <taxon>Bacillati</taxon>
        <taxon>Bacillota</taxon>
        <taxon>Bacilli</taxon>
        <taxon>Bacillales</taxon>
        <taxon>Listeriaceae</taxon>
        <taxon>Listeria</taxon>
    </lineage>
</organism>
<sequence length="1088" mass="117294">MGIFTKVLPEWLKPGTKPPSGVISGGWAANQKPPADYFNWFFNTTFVALQEIREVADKEFIKRDGSITMTSALKFATVADGGNIAVINEGSKTNGYATAITKAGIIVIAPTGSDGNPDWTKQLSLGRTGILDVYGLTIKGEALALAKDYLPFVGGEMSGTIASAAATPMQARLPNGSYAWNRGKQPAGTVVKVELRITGTTVYTRFLEITVGSGEGAVAQEGDFSIDAMGVNDGLVKGIAPMGTTLRYSINGVAMTLGTPVARYWYRVTRSEDGSKAYLQFGAPLDFSGIDGTIGAGVNFIQSHLRFNGRDVAIKDEVLLLAGGELTGTIHTRASIAYTGKVGSIKHYINPQATGTVIRFELFIDGAWGRPLDITVGDTITVGTSDYFIDPMTNATSYITGIGPLEATKTRATVIETGANTVSGAALPVLWWLRILRNFYDTCIQAGKNIIFSGYGNAQLEKVDFKTKSLTRNGKEIAISEDVDTAITKAKLPAKNVELLSAGFEKIRKGNAAKILAYGDSLTYGYDIYSTDKRPADTVATSNGTKHTRERASTTYPEALEASLKQIYPAITVQNWGYSGDTVLSSYAKWDGINPGADVTLFMLGHNDSKNATETIADFVAGYKKIIDRALNWGSGVIFLTPPKQQNGTDFTVDTYSQAVLQLAKEYRAPVIDMAELTAGISADCYSDSVHFNGKGYDYIGKKLASIFINKSILNMNKVKEHDSLTVTRENSGIQFNENCSYSTSEYFPTEDSVEVGKGNALVLKTGGKVYFSFYASEDNLLFLPSIYAGSKTLNLKMEVNFSAEPANTAITYAFNTTNARSMNKPLKSAIYTTADLNWYNASALYIDGRINASKLMYAPRKGYYTISIENLDTYAVNLFNFEFRNAKAAMFENNFLYTLGTYAGDILTLQPGNYEVYNSNAVNMPFATGLASIEIYGGGSGRKILKVKNLVSNVTWEGIYNPAATTPLVWNQMATNDPLTWTRATLKNGYSHFGTSYVQTAISADGKMLYGCGTGSVTGITGAEVEAFVLPTSYQLDFSAAASLPVQGTAGTARVLIDAATKSVKVSMGSTTNVTGVLFSFAVPIRY</sequence>
<dbReference type="InterPro" id="IPR036514">
    <property type="entry name" value="SGNH_hydro_sf"/>
</dbReference>
<dbReference type="Proteomes" id="UP000535908">
    <property type="component" value="Unassembled WGS sequence"/>
</dbReference>
<feature type="domain" description="SGNH hydrolase-type esterase" evidence="1">
    <location>
        <begin position="517"/>
        <end position="698"/>
    </location>
</feature>
<accession>A0A7X1CNP9</accession>
<name>A0A7X1CNP9_9LIST</name>
<evidence type="ECO:0000313" key="3">
    <source>
        <dbReference type="Proteomes" id="UP000535908"/>
    </source>
</evidence>
<protein>
    <recommendedName>
        <fullName evidence="1">SGNH hydrolase-type esterase domain-containing protein</fullName>
    </recommendedName>
</protein>
<dbReference type="AlphaFoldDB" id="A0A7X1CNP9"/>
<dbReference type="SUPFAM" id="SSF52266">
    <property type="entry name" value="SGNH hydrolase"/>
    <property type="match status" value="1"/>
</dbReference>
<comment type="caution">
    <text evidence="2">The sequence shown here is derived from an EMBL/GenBank/DDBJ whole genome shotgun (WGS) entry which is preliminary data.</text>
</comment>
<dbReference type="EMBL" id="JAARWN010000001">
    <property type="protein sequence ID" value="MBC1935168.1"/>
    <property type="molecule type" value="Genomic_DNA"/>
</dbReference>
<dbReference type="RefSeq" id="WP_185525351.1">
    <property type="nucleotide sequence ID" value="NZ_JAARWN010000001.1"/>
</dbReference>
<proteinExistence type="predicted"/>
<gene>
    <name evidence="2" type="ORF">HCA69_02235</name>
</gene>
<dbReference type="InterPro" id="IPR051532">
    <property type="entry name" value="Ester_Hydrolysis_Enzymes"/>
</dbReference>
<dbReference type="InterPro" id="IPR013830">
    <property type="entry name" value="SGNH_hydro"/>
</dbReference>
<reference evidence="2 3" key="1">
    <citation type="submission" date="2020-03" db="EMBL/GenBank/DDBJ databases">
        <title>Soil Listeria distribution.</title>
        <authorList>
            <person name="Liao J."/>
            <person name="Wiedmann M."/>
        </authorList>
    </citation>
    <scope>NUCLEOTIDE SEQUENCE [LARGE SCALE GENOMIC DNA]</scope>
    <source>
        <strain evidence="2 3">FSL L7-0741</strain>
    </source>
</reference>
<evidence type="ECO:0000313" key="2">
    <source>
        <dbReference type="EMBL" id="MBC1935168.1"/>
    </source>
</evidence>